<keyword evidence="2" id="KW-1133">Transmembrane helix</keyword>
<reference evidence="4" key="4">
    <citation type="submission" date="2024-02" db="EMBL/GenBank/DDBJ databases">
        <title>Comparative genomics of Cryptococcus and Kwoniella reveals pathogenesis evolution and contrasting modes of karyotype evolution via chromosome fusion or intercentromeric recombination.</title>
        <authorList>
            <person name="Coelho M.A."/>
            <person name="David-Palma M."/>
            <person name="Shea T."/>
            <person name="Bowers K."/>
            <person name="McGinley-Smith S."/>
            <person name="Mohammad A.W."/>
            <person name="Gnirke A."/>
            <person name="Yurkov A.M."/>
            <person name="Nowrousian M."/>
            <person name="Sun S."/>
            <person name="Cuomo C.A."/>
            <person name="Heitman J."/>
        </authorList>
    </citation>
    <scope>NUCLEOTIDE SEQUENCE</scope>
    <source>
        <strain evidence="4">CBS 10737</strain>
    </source>
</reference>
<keyword evidence="2" id="KW-0812">Transmembrane</keyword>
<feature type="transmembrane region" description="Helical" evidence="2">
    <location>
        <begin position="109"/>
        <end position="135"/>
    </location>
</feature>
<evidence type="ECO:0000313" key="4">
    <source>
        <dbReference type="EMBL" id="WWC68142.1"/>
    </source>
</evidence>
<proteinExistence type="predicted"/>
<dbReference type="GeneID" id="30175211"/>
<evidence type="ECO:0000313" key="3">
    <source>
        <dbReference type="EMBL" id="OCF47068.1"/>
    </source>
</evidence>
<dbReference type="EMBL" id="CP144520">
    <property type="protein sequence ID" value="WWC68142.1"/>
    <property type="molecule type" value="Genomic_DNA"/>
</dbReference>
<reference evidence="3" key="3">
    <citation type="submission" date="2016-07" db="EMBL/GenBank/DDBJ databases">
        <title>Evolution of pathogenesis and genome organization in the Tremellales.</title>
        <authorList>
            <person name="Cuomo C."/>
            <person name="Litvintseva A."/>
            <person name="Heitman J."/>
            <person name="Chen Y."/>
            <person name="Sun S."/>
            <person name="Springer D."/>
            <person name="Dromer F."/>
            <person name="Young S."/>
            <person name="Zeng Q."/>
            <person name="Chapman S."/>
            <person name="Gujja S."/>
            <person name="Saif S."/>
            <person name="Birren B."/>
        </authorList>
    </citation>
    <scope>NUCLEOTIDE SEQUENCE</scope>
    <source>
        <strain evidence="3">CBS 10737</strain>
    </source>
</reference>
<feature type="transmembrane region" description="Helical" evidence="2">
    <location>
        <begin position="243"/>
        <end position="263"/>
    </location>
</feature>
<accession>A0A1B9HUY2</accession>
<reference evidence="4" key="2">
    <citation type="submission" date="2013-07" db="EMBL/GenBank/DDBJ databases">
        <authorList>
            <consortium name="The Broad Institute Genome Sequencing Platform"/>
            <person name="Cuomo C."/>
            <person name="Litvintseva A."/>
            <person name="Chen Y."/>
            <person name="Heitman J."/>
            <person name="Sun S."/>
            <person name="Springer D."/>
            <person name="Dromer F."/>
            <person name="Young S.K."/>
            <person name="Zeng Q."/>
            <person name="Gargeya S."/>
            <person name="Fitzgerald M."/>
            <person name="Abouelleil A."/>
            <person name="Alvarado L."/>
            <person name="Berlin A.M."/>
            <person name="Chapman S.B."/>
            <person name="Dewar J."/>
            <person name="Goldberg J."/>
            <person name="Griggs A."/>
            <person name="Gujja S."/>
            <person name="Hansen M."/>
            <person name="Howarth C."/>
            <person name="Imamovic A."/>
            <person name="Larimer J."/>
            <person name="McCowan C."/>
            <person name="Murphy C."/>
            <person name="Pearson M."/>
            <person name="Priest M."/>
            <person name="Roberts A."/>
            <person name="Saif S."/>
            <person name="Shea T."/>
            <person name="Sykes S."/>
            <person name="Wortman J."/>
            <person name="Nusbaum C."/>
            <person name="Birren B."/>
        </authorList>
    </citation>
    <scope>NUCLEOTIDE SEQUENCE</scope>
    <source>
        <strain evidence="4">CBS 10737</strain>
    </source>
</reference>
<dbReference type="OrthoDB" id="2563298at2759"/>
<name>A0A1B9HUY2_9TREE</name>
<feature type="region of interest" description="Disordered" evidence="1">
    <location>
        <begin position="313"/>
        <end position="367"/>
    </location>
</feature>
<dbReference type="KEGG" id="kpin:30175211"/>
<feature type="transmembrane region" description="Helical" evidence="2">
    <location>
        <begin position="70"/>
        <end position="89"/>
    </location>
</feature>
<feature type="transmembrane region" description="Helical" evidence="2">
    <location>
        <begin position="36"/>
        <end position="58"/>
    </location>
</feature>
<evidence type="ECO:0000256" key="1">
    <source>
        <dbReference type="SAM" id="MobiDB-lite"/>
    </source>
</evidence>
<dbReference type="Proteomes" id="UP000094020">
    <property type="component" value="Chromosome 2"/>
</dbReference>
<evidence type="ECO:0000256" key="2">
    <source>
        <dbReference type="SAM" id="Phobius"/>
    </source>
</evidence>
<feature type="compositionally biased region" description="Polar residues" evidence="1">
    <location>
        <begin position="329"/>
        <end position="360"/>
    </location>
</feature>
<dbReference type="PANTHER" id="PTHR40465:SF1">
    <property type="entry name" value="DUF6534 DOMAIN-CONTAINING PROTEIN"/>
    <property type="match status" value="1"/>
</dbReference>
<keyword evidence="2" id="KW-0472">Membrane</keyword>
<organism evidence="3">
    <name type="scientific">Kwoniella pini CBS 10737</name>
    <dbReference type="NCBI Taxonomy" id="1296096"/>
    <lineage>
        <taxon>Eukaryota</taxon>
        <taxon>Fungi</taxon>
        <taxon>Dikarya</taxon>
        <taxon>Basidiomycota</taxon>
        <taxon>Agaricomycotina</taxon>
        <taxon>Tremellomycetes</taxon>
        <taxon>Tremellales</taxon>
        <taxon>Cryptococcaceae</taxon>
        <taxon>Kwoniella</taxon>
    </lineage>
</organism>
<keyword evidence="5" id="KW-1185">Reference proteome</keyword>
<feature type="transmembrane region" description="Helical" evidence="2">
    <location>
        <begin position="200"/>
        <end position="223"/>
    </location>
</feature>
<feature type="transmembrane region" description="Helical" evidence="2">
    <location>
        <begin position="275"/>
        <end position="294"/>
    </location>
</feature>
<feature type="transmembrane region" description="Helical" evidence="2">
    <location>
        <begin position="147"/>
        <end position="169"/>
    </location>
</feature>
<dbReference type="PANTHER" id="PTHR40465">
    <property type="entry name" value="CHROMOSOME 1, WHOLE GENOME SHOTGUN SEQUENCE"/>
    <property type="match status" value="1"/>
</dbReference>
<dbReference type="RefSeq" id="XP_019008287.1">
    <property type="nucleotide sequence ID" value="XM_019158541.1"/>
</dbReference>
<sequence length="401" mass="44671">MPAIYSSPLSNEMKRFERRDLTDLIWLFLQTDPKRLISFSALAIAIEGLVLGIILAQTTRYLINFRRSDPFWAIVSIIFGAITLFAQFGMNLWQTYRLIGKAATELLTIVVGDIRCNMTVLVFIGILNFVAAGFFGRRAWLLSKKKIWLLIPLGLGIFSSLGLSLGVAIKGYMLPSLAMNPTAKDLEKYDSWRRTDNNLIVIWAAIALTQDVIVCALMTAMLLKEKTGLQETEHGLLKLLIKLTYETMAGPVVLNIINVIVIAKQGATFADYSRLVTWVLGPVYFSSILQSLNYRRDVQRILNIAPTLRSASNDHQSTLRRAESPVLPLTSTLSTRQTSHMRYDSLTSATATDRTPTSKKNYGGTLEHEQNIELGRRGRTGTFGSMTSESGTIILGEKIVS</sequence>
<protein>
    <recommendedName>
        <fullName evidence="6">Integral membrane protein</fullName>
    </recommendedName>
</protein>
<reference evidence="3" key="1">
    <citation type="submission" date="2013-07" db="EMBL/GenBank/DDBJ databases">
        <title>The Genome Sequence of Cryptococcus pinus CBS10737.</title>
        <authorList>
            <consortium name="The Broad Institute Genome Sequencing Platform"/>
            <person name="Cuomo C."/>
            <person name="Litvintseva A."/>
            <person name="Chen Y."/>
            <person name="Heitman J."/>
            <person name="Sun S."/>
            <person name="Springer D."/>
            <person name="Dromer F."/>
            <person name="Young S.K."/>
            <person name="Zeng Q."/>
            <person name="Gargeya S."/>
            <person name="Fitzgerald M."/>
            <person name="Abouelleil A."/>
            <person name="Alvarado L."/>
            <person name="Berlin A.M."/>
            <person name="Chapman S.B."/>
            <person name="Dewar J."/>
            <person name="Goldberg J."/>
            <person name="Griggs A."/>
            <person name="Gujja S."/>
            <person name="Hansen M."/>
            <person name="Howarth C."/>
            <person name="Imamovic A."/>
            <person name="Larimer J."/>
            <person name="McCowan C."/>
            <person name="Murphy C."/>
            <person name="Pearson M."/>
            <person name="Priest M."/>
            <person name="Roberts A."/>
            <person name="Saif S."/>
            <person name="Shea T."/>
            <person name="Sykes S."/>
            <person name="Wortman J."/>
            <person name="Nusbaum C."/>
            <person name="Birren B."/>
        </authorList>
    </citation>
    <scope>NUCLEOTIDE SEQUENCE [LARGE SCALE GENOMIC DNA]</scope>
    <source>
        <strain evidence="3">CBS 10737</strain>
    </source>
</reference>
<dbReference type="EMBL" id="KV700117">
    <property type="protein sequence ID" value="OCF47068.1"/>
    <property type="molecule type" value="Genomic_DNA"/>
</dbReference>
<dbReference type="AlphaFoldDB" id="A0A1B9HUY2"/>
<dbReference type="STRING" id="1296096.A0A1B9HUY2"/>
<gene>
    <name evidence="3" type="ORF">I206_06842</name>
    <name evidence="4" type="ORF">I206_102065</name>
</gene>
<evidence type="ECO:0008006" key="6">
    <source>
        <dbReference type="Google" id="ProtNLM"/>
    </source>
</evidence>
<evidence type="ECO:0000313" key="5">
    <source>
        <dbReference type="Proteomes" id="UP000094020"/>
    </source>
</evidence>